<dbReference type="InterPro" id="IPR027417">
    <property type="entry name" value="P-loop_NTPase"/>
</dbReference>
<dbReference type="GO" id="GO:0006085">
    <property type="term" value="P:acetyl-CoA biosynthetic process"/>
    <property type="evidence" value="ECO:0007669"/>
    <property type="project" value="UniProtKB-UniPathway"/>
</dbReference>
<dbReference type="PIRSF" id="PIRSF006107">
    <property type="entry name" value="PhpActrans_proteobac"/>
    <property type="match status" value="1"/>
</dbReference>
<evidence type="ECO:0000259" key="14">
    <source>
        <dbReference type="Pfam" id="PF01515"/>
    </source>
</evidence>
<comment type="similarity">
    <text evidence="5 13">In the N-terminal section; belongs to the CobB/CobQ family.</text>
</comment>
<gene>
    <name evidence="16" type="ORF">AVDCRST_MAG79-2308</name>
</gene>
<proteinExistence type="inferred from homology"/>
<dbReference type="InterPro" id="IPR010766">
    <property type="entry name" value="DRTGG"/>
</dbReference>
<dbReference type="CDD" id="cd03109">
    <property type="entry name" value="DTBS"/>
    <property type="match status" value="1"/>
</dbReference>
<comment type="domain">
    <text evidence="13">The N-terminal region seems to be important for proper quaternary structure. The C-terminal region contains the substrate-binding site.</text>
</comment>
<dbReference type="SUPFAM" id="SSF75138">
    <property type="entry name" value="HprK N-terminal domain-like"/>
    <property type="match status" value="1"/>
</dbReference>
<feature type="domain" description="DRTGG" evidence="15">
    <location>
        <begin position="206"/>
        <end position="316"/>
    </location>
</feature>
<dbReference type="FunFam" id="3.40.50.10750:FF:000001">
    <property type="entry name" value="Phosphate acetyltransferase"/>
    <property type="match status" value="1"/>
</dbReference>
<dbReference type="GO" id="GO:0008959">
    <property type="term" value="F:phosphate acetyltransferase activity"/>
    <property type="evidence" value="ECO:0007669"/>
    <property type="project" value="UniProtKB-EC"/>
</dbReference>
<evidence type="ECO:0000256" key="6">
    <source>
        <dbReference type="ARBA" id="ARBA00012707"/>
    </source>
</evidence>
<evidence type="ECO:0000256" key="2">
    <source>
        <dbReference type="ARBA" id="ARBA00004496"/>
    </source>
</evidence>
<dbReference type="InterPro" id="IPR042112">
    <property type="entry name" value="P_AcTrfase_dom2"/>
</dbReference>
<dbReference type="NCBIfam" id="TIGR00651">
    <property type="entry name" value="pta"/>
    <property type="match status" value="1"/>
</dbReference>
<dbReference type="UniPathway" id="UPA00340">
    <property type="reaction ID" value="UER00459"/>
</dbReference>
<name>A0A6J4UD84_9ACTN</name>
<keyword evidence="10 13" id="KW-0012">Acyltransferase</keyword>
<dbReference type="Pfam" id="PF07085">
    <property type="entry name" value="DRTGG"/>
    <property type="match status" value="1"/>
</dbReference>
<dbReference type="AlphaFoldDB" id="A0A6J4UD84"/>
<evidence type="ECO:0000256" key="11">
    <source>
        <dbReference type="ARBA" id="ARBA00031108"/>
    </source>
</evidence>
<evidence type="ECO:0000256" key="7">
    <source>
        <dbReference type="ARBA" id="ARBA00021528"/>
    </source>
</evidence>
<evidence type="ECO:0000259" key="15">
    <source>
        <dbReference type="Pfam" id="PF07085"/>
    </source>
</evidence>
<reference evidence="16" key="1">
    <citation type="submission" date="2020-02" db="EMBL/GenBank/DDBJ databases">
        <authorList>
            <person name="Meier V. D."/>
        </authorList>
    </citation>
    <scope>NUCLEOTIDE SEQUENCE</scope>
    <source>
        <strain evidence="16">AVDCRST_MAG79</strain>
    </source>
</reference>
<comment type="pathway">
    <text evidence="3 13">Metabolic intermediate biosynthesis; acetyl-CoA biosynthesis; acetyl-CoA from acetate: step 2/2.</text>
</comment>
<comment type="subcellular location">
    <subcellularLocation>
        <location evidence="2 13">Cytoplasm</location>
    </subcellularLocation>
</comment>
<dbReference type="NCBIfam" id="NF007233">
    <property type="entry name" value="PRK09653.1"/>
    <property type="match status" value="1"/>
</dbReference>
<comment type="catalytic activity">
    <reaction evidence="1 13">
        <text>acetyl-CoA + phosphate = acetyl phosphate + CoA</text>
        <dbReference type="Rhea" id="RHEA:19521"/>
        <dbReference type="ChEBI" id="CHEBI:22191"/>
        <dbReference type="ChEBI" id="CHEBI:43474"/>
        <dbReference type="ChEBI" id="CHEBI:57287"/>
        <dbReference type="ChEBI" id="CHEBI:57288"/>
        <dbReference type="EC" id="2.3.1.8"/>
    </reaction>
</comment>
<dbReference type="PANTHER" id="PTHR43356:SF3">
    <property type="entry name" value="PHOSPHATE ACETYLTRANSFERASE"/>
    <property type="match status" value="1"/>
</dbReference>
<dbReference type="SUPFAM" id="SSF52540">
    <property type="entry name" value="P-loop containing nucleoside triphosphate hydrolases"/>
    <property type="match status" value="1"/>
</dbReference>
<keyword evidence="9 13" id="KW-0808">Transferase</keyword>
<dbReference type="SUPFAM" id="SSF53659">
    <property type="entry name" value="Isocitrate/Isopropylmalate dehydrogenase-like"/>
    <property type="match status" value="1"/>
</dbReference>
<evidence type="ECO:0000256" key="12">
    <source>
        <dbReference type="ARBA" id="ARBA00049955"/>
    </source>
</evidence>
<evidence type="ECO:0000256" key="10">
    <source>
        <dbReference type="ARBA" id="ARBA00023315"/>
    </source>
</evidence>
<dbReference type="Gene3D" id="3.40.50.300">
    <property type="entry name" value="P-loop containing nucleotide triphosphate hydrolases"/>
    <property type="match status" value="1"/>
</dbReference>
<evidence type="ECO:0000256" key="9">
    <source>
        <dbReference type="ARBA" id="ARBA00022679"/>
    </source>
</evidence>
<dbReference type="InterPro" id="IPR016475">
    <property type="entry name" value="P-Actrans_bac"/>
</dbReference>
<dbReference type="Gene3D" id="3.40.1390.20">
    <property type="entry name" value="HprK N-terminal domain-like"/>
    <property type="match status" value="1"/>
</dbReference>
<sequence>MSDGLYVTGTEPATGKSAVALGMHELLARRVGRLGVFRPVVGALDAPDPVVDLLRPRAADPAPYEASLGVSHAALRADEDAGLAEIVARYRMLAARCERVLVVGSDFTEAGASGELALNARIAVNLGIPVLCVASGRDRRGPQVEEAVDVGIAALQAAGCEVLAAVVNRVAEQELAGVQARLAGREAVPVYALPDVGLLTAPTLGDVAAACDGEVIAGDGELVGREALGVVVAAMTLPNLLDRLLDDIVVITPGDRADVLLGVLAAHASGALPAPAGIVLTGGLRPPATVLRLVESLPSIPPVVLTSHDTYETARRTGGLLGRITAGARRKVDTALALWEEHVPGEELLLRVAGARTRVVTPLMFEYELLDRARADRRHIVLPEGDDERVLQAADTLLRRGVVELTLLGDPGRMRAACSRMSLDLSDARFVDPCDEELRERLAAEYAARRAHKGVTLDQARDVVTDVSYMGTLMVALGMADGMVSGATHTTAQTIRPSLELVKTRPGVSLVSSVFFMCLSDRVLVYGDCAVNVHPSAEQLAEIAISSADTASRFGVEPRIAMLSYSTGTSGSGEEVDRVRAATELVRERAPALFVEGPIQYDAAVDAGVARTKLPDSQVAGRATVFVFPDLNTGNNTYKAVQRSAGAVAVGPVLQGLRRPVNDLSRGATVQDIVTTVAITAIQAQDGAAA</sequence>
<feature type="domain" description="Phosphate acetyl/butaryl transferase" evidence="14">
    <location>
        <begin position="364"/>
        <end position="681"/>
    </location>
</feature>
<evidence type="ECO:0000256" key="8">
    <source>
        <dbReference type="ARBA" id="ARBA00022490"/>
    </source>
</evidence>
<dbReference type="EMBL" id="CADCWC010000347">
    <property type="protein sequence ID" value="CAA9546043.1"/>
    <property type="molecule type" value="Genomic_DNA"/>
</dbReference>
<dbReference type="NCBIfam" id="NF004167">
    <property type="entry name" value="PRK05632.1"/>
    <property type="match status" value="1"/>
</dbReference>
<comment type="similarity">
    <text evidence="4 13">In the C-terminal section; belongs to the phosphate acetyltransferase and butyryltransferase family.</text>
</comment>
<dbReference type="Gene3D" id="3.40.50.10750">
    <property type="entry name" value="Isocitrate/Isopropylmalate dehydrogenase-like"/>
    <property type="match status" value="1"/>
</dbReference>
<comment type="function">
    <text evidence="12 13">Involved in acetate metabolism.</text>
</comment>
<dbReference type="Pfam" id="PF01515">
    <property type="entry name" value="PTA_PTB"/>
    <property type="match status" value="1"/>
</dbReference>
<dbReference type="InterPro" id="IPR042113">
    <property type="entry name" value="P_AcTrfase_dom1"/>
</dbReference>
<evidence type="ECO:0000256" key="4">
    <source>
        <dbReference type="ARBA" id="ARBA00008756"/>
    </source>
</evidence>
<dbReference type="InterPro" id="IPR028979">
    <property type="entry name" value="Ser_kin/Pase_Hpr-like_N_sf"/>
</dbReference>
<evidence type="ECO:0000256" key="13">
    <source>
        <dbReference type="PIRNR" id="PIRNR006107"/>
    </source>
</evidence>
<dbReference type="InterPro" id="IPR002505">
    <property type="entry name" value="PTA_PTB"/>
</dbReference>
<dbReference type="EC" id="2.3.1.8" evidence="6 13"/>
<organism evidence="16">
    <name type="scientific">uncultured Thermoleophilia bacterium</name>
    <dbReference type="NCBI Taxonomy" id="1497501"/>
    <lineage>
        <taxon>Bacteria</taxon>
        <taxon>Bacillati</taxon>
        <taxon>Actinomycetota</taxon>
        <taxon>Thermoleophilia</taxon>
        <taxon>environmental samples</taxon>
    </lineage>
</organism>
<evidence type="ECO:0000256" key="1">
    <source>
        <dbReference type="ARBA" id="ARBA00000705"/>
    </source>
</evidence>
<dbReference type="InterPro" id="IPR050500">
    <property type="entry name" value="Phos_Acetyltrans/Butyryltrans"/>
</dbReference>
<dbReference type="InterPro" id="IPR004614">
    <property type="entry name" value="P_AcTrfase"/>
</dbReference>
<accession>A0A6J4UD84</accession>
<evidence type="ECO:0000256" key="5">
    <source>
        <dbReference type="ARBA" id="ARBA00009786"/>
    </source>
</evidence>
<protein>
    <recommendedName>
        <fullName evidence="7 13">Phosphate acetyltransferase</fullName>
        <ecNumber evidence="6 13">2.3.1.8</ecNumber>
    </recommendedName>
    <alternativeName>
        <fullName evidence="11 13">Phosphotransacetylase</fullName>
    </alternativeName>
</protein>
<dbReference type="PANTHER" id="PTHR43356">
    <property type="entry name" value="PHOSPHATE ACETYLTRANSFERASE"/>
    <property type="match status" value="1"/>
</dbReference>
<evidence type="ECO:0000256" key="3">
    <source>
        <dbReference type="ARBA" id="ARBA00004989"/>
    </source>
</evidence>
<dbReference type="Gene3D" id="3.40.50.10950">
    <property type="match status" value="1"/>
</dbReference>
<evidence type="ECO:0000313" key="16">
    <source>
        <dbReference type="EMBL" id="CAA9546043.1"/>
    </source>
</evidence>
<keyword evidence="8 13" id="KW-0963">Cytoplasm</keyword>
<dbReference type="Pfam" id="PF13500">
    <property type="entry name" value="AAA_26"/>
    <property type="match status" value="1"/>
</dbReference>
<dbReference type="GO" id="GO:0005737">
    <property type="term" value="C:cytoplasm"/>
    <property type="evidence" value="ECO:0007669"/>
    <property type="project" value="UniProtKB-SubCell"/>
</dbReference>